<dbReference type="GO" id="GO:0005829">
    <property type="term" value="C:cytosol"/>
    <property type="evidence" value="ECO:0007669"/>
    <property type="project" value="TreeGrafter"/>
</dbReference>
<organism evidence="5 6">
    <name type="scientific">Nonomuraea thailandensis</name>
    <dbReference type="NCBI Taxonomy" id="1188745"/>
    <lineage>
        <taxon>Bacteria</taxon>
        <taxon>Bacillati</taxon>
        <taxon>Actinomycetota</taxon>
        <taxon>Actinomycetes</taxon>
        <taxon>Streptosporangiales</taxon>
        <taxon>Streptosporangiaceae</taxon>
        <taxon>Nonomuraea</taxon>
    </lineage>
</organism>
<dbReference type="SUPFAM" id="SSF53474">
    <property type="entry name" value="alpha/beta-Hydrolases"/>
    <property type="match status" value="1"/>
</dbReference>
<evidence type="ECO:0000256" key="1">
    <source>
        <dbReference type="ARBA" id="ARBA00001957"/>
    </source>
</evidence>
<keyword evidence="6" id="KW-1185">Reference proteome</keyword>
<dbReference type="InterPro" id="IPR025110">
    <property type="entry name" value="AMP-bd_C"/>
</dbReference>
<dbReference type="Gene3D" id="3.40.50.980">
    <property type="match status" value="2"/>
</dbReference>
<dbReference type="NCBIfam" id="TIGR01733">
    <property type="entry name" value="AA-adenyl-dom"/>
    <property type="match status" value="1"/>
</dbReference>
<dbReference type="RefSeq" id="WP_276082663.1">
    <property type="nucleotide sequence ID" value="NZ_BAABKA010000020.1"/>
</dbReference>
<dbReference type="PANTHER" id="PTHR45527:SF1">
    <property type="entry name" value="FATTY ACID SYNTHASE"/>
    <property type="match status" value="1"/>
</dbReference>
<dbReference type="SMART" id="SM00824">
    <property type="entry name" value="PKS_TE"/>
    <property type="match status" value="1"/>
</dbReference>
<dbReference type="InterPro" id="IPR036736">
    <property type="entry name" value="ACP-like_sf"/>
</dbReference>
<dbReference type="SUPFAM" id="SSF47336">
    <property type="entry name" value="ACP-like"/>
    <property type="match status" value="1"/>
</dbReference>
<dbReference type="Pfam" id="PF00501">
    <property type="entry name" value="AMP-binding"/>
    <property type="match status" value="1"/>
</dbReference>
<dbReference type="PROSITE" id="PS50075">
    <property type="entry name" value="CARRIER"/>
    <property type="match status" value="1"/>
</dbReference>
<comment type="caution">
    <text evidence="5">The sequence shown here is derived from an EMBL/GenBank/DDBJ whole genome shotgun (WGS) entry which is preliminary data.</text>
</comment>
<dbReference type="InterPro" id="IPR000873">
    <property type="entry name" value="AMP-dep_synth/lig_dom"/>
</dbReference>
<proteinExistence type="predicted"/>
<dbReference type="GO" id="GO:0044550">
    <property type="term" value="P:secondary metabolite biosynthetic process"/>
    <property type="evidence" value="ECO:0007669"/>
    <property type="project" value="TreeGrafter"/>
</dbReference>
<dbReference type="InterPro" id="IPR020845">
    <property type="entry name" value="AMP-binding_CS"/>
</dbReference>
<dbReference type="GO" id="GO:0043041">
    <property type="term" value="P:amino acid activation for nonribosomal peptide biosynthetic process"/>
    <property type="evidence" value="ECO:0007669"/>
    <property type="project" value="TreeGrafter"/>
</dbReference>
<dbReference type="Gene3D" id="3.30.300.30">
    <property type="match status" value="1"/>
</dbReference>
<dbReference type="FunFam" id="1.10.1200.10:FF:000016">
    <property type="entry name" value="Non-ribosomal peptide synthase"/>
    <property type="match status" value="1"/>
</dbReference>
<dbReference type="Gene3D" id="3.40.50.1820">
    <property type="entry name" value="alpha/beta hydrolase"/>
    <property type="match status" value="1"/>
</dbReference>
<dbReference type="Proteomes" id="UP001139648">
    <property type="component" value="Unassembled WGS sequence"/>
</dbReference>
<dbReference type="PANTHER" id="PTHR45527">
    <property type="entry name" value="NONRIBOSOMAL PEPTIDE SYNTHETASE"/>
    <property type="match status" value="1"/>
</dbReference>
<name>A0A9X2JXU8_9ACTN</name>
<dbReference type="FunFam" id="2.30.38.10:FF:000001">
    <property type="entry name" value="Non-ribosomal peptide synthetase PvdI"/>
    <property type="match status" value="1"/>
</dbReference>
<dbReference type="InterPro" id="IPR020802">
    <property type="entry name" value="TesA-like"/>
</dbReference>
<dbReference type="AlphaFoldDB" id="A0A9X2JXU8"/>
<dbReference type="PROSITE" id="PS00012">
    <property type="entry name" value="PHOSPHOPANTETHEINE"/>
    <property type="match status" value="1"/>
</dbReference>
<keyword evidence="3" id="KW-0597">Phosphoprotein</keyword>
<comment type="cofactor">
    <cofactor evidence="1">
        <name>pantetheine 4'-phosphate</name>
        <dbReference type="ChEBI" id="CHEBI:47942"/>
    </cofactor>
</comment>
<dbReference type="EMBL" id="JAMZEB010000001">
    <property type="protein sequence ID" value="MCP2353467.1"/>
    <property type="molecule type" value="Genomic_DNA"/>
</dbReference>
<dbReference type="Gene3D" id="2.30.38.10">
    <property type="entry name" value="Luciferase, Domain 3"/>
    <property type="match status" value="1"/>
</dbReference>
<dbReference type="GO" id="GO:0072330">
    <property type="term" value="P:monocarboxylic acid biosynthetic process"/>
    <property type="evidence" value="ECO:0007669"/>
    <property type="project" value="UniProtKB-ARBA"/>
</dbReference>
<evidence type="ECO:0000313" key="6">
    <source>
        <dbReference type="Proteomes" id="UP001139648"/>
    </source>
</evidence>
<dbReference type="FunFam" id="3.30.300.30:FF:000010">
    <property type="entry name" value="Enterobactin synthetase component F"/>
    <property type="match status" value="1"/>
</dbReference>
<dbReference type="PROSITE" id="PS00455">
    <property type="entry name" value="AMP_BINDING"/>
    <property type="match status" value="1"/>
</dbReference>
<dbReference type="InterPro" id="IPR009081">
    <property type="entry name" value="PP-bd_ACP"/>
</dbReference>
<protein>
    <submittedName>
        <fullName evidence="5">Amino acid adenylation domain-containing protein</fullName>
    </submittedName>
</protein>
<dbReference type="Pfam" id="PF00975">
    <property type="entry name" value="Thioesterase"/>
    <property type="match status" value="1"/>
</dbReference>
<evidence type="ECO:0000256" key="3">
    <source>
        <dbReference type="ARBA" id="ARBA00022553"/>
    </source>
</evidence>
<dbReference type="SUPFAM" id="SSF56801">
    <property type="entry name" value="Acetyl-CoA synthetase-like"/>
    <property type="match status" value="1"/>
</dbReference>
<accession>A0A9X2JXU8</accession>
<dbReference type="InterPro" id="IPR006162">
    <property type="entry name" value="Ppantetheine_attach_site"/>
</dbReference>
<dbReference type="Pfam" id="PF13193">
    <property type="entry name" value="AMP-binding_C"/>
    <property type="match status" value="1"/>
</dbReference>
<evidence type="ECO:0000313" key="5">
    <source>
        <dbReference type="EMBL" id="MCP2353467.1"/>
    </source>
</evidence>
<dbReference type="InterPro" id="IPR010071">
    <property type="entry name" value="AA_adenyl_dom"/>
</dbReference>
<dbReference type="InterPro" id="IPR045851">
    <property type="entry name" value="AMP-bd_C_sf"/>
</dbReference>
<gene>
    <name evidence="5" type="ORF">HD597_000487</name>
</gene>
<dbReference type="InterPro" id="IPR029058">
    <property type="entry name" value="AB_hydrolase_fold"/>
</dbReference>
<reference evidence="5" key="1">
    <citation type="submission" date="2022-06" db="EMBL/GenBank/DDBJ databases">
        <title>Sequencing the genomes of 1000 actinobacteria strains.</title>
        <authorList>
            <person name="Klenk H.-P."/>
        </authorList>
    </citation>
    <scope>NUCLEOTIDE SEQUENCE</scope>
    <source>
        <strain evidence="5">DSM 46694</strain>
    </source>
</reference>
<feature type="domain" description="Carrier" evidence="4">
    <location>
        <begin position="500"/>
        <end position="575"/>
    </location>
</feature>
<evidence type="ECO:0000259" key="4">
    <source>
        <dbReference type="PROSITE" id="PS50075"/>
    </source>
</evidence>
<dbReference type="GO" id="GO:0031177">
    <property type="term" value="F:phosphopantetheine binding"/>
    <property type="evidence" value="ECO:0007669"/>
    <property type="project" value="TreeGrafter"/>
</dbReference>
<dbReference type="CDD" id="cd05930">
    <property type="entry name" value="A_NRPS"/>
    <property type="match status" value="1"/>
</dbReference>
<dbReference type="Pfam" id="PF00550">
    <property type="entry name" value="PP-binding"/>
    <property type="match status" value="1"/>
</dbReference>
<evidence type="ECO:0000256" key="2">
    <source>
        <dbReference type="ARBA" id="ARBA00022450"/>
    </source>
</evidence>
<dbReference type="InterPro" id="IPR001031">
    <property type="entry name" value="Thioesterase"/>
</dbReference>
<sequence length="815" mass="86221">MPADMHTAHLPRTVHELFDRQARATPDAVAVSGPGVRLTYHALRERSDELARVLMRELTTTSEEVVAVLAPSSPLLALAMLGILKAGKAFLLLDPATPEARIEVMTQDARVSRVLTHDDLARLADQEETGAEPLAAVPPGGLACLFFTSGSTGRPKGAMFVHEEVVSYALDIARRCELSAWDRILQVAAVSFDVLLEELVPALVSGACVVFPQDASVTDPARLAGLVEEHGITGLELTTPLWHAWVDEMSASGRSLPASLRFVLIGGERVSLEHLTRWQDLGTTARLINVYGLTEATVTSTVYEITGDTTSSVPIGAPIGGVRCQVLDANLRLVATGVVGELYLAGAGLARGYVGRPGLSASRFVADPWGSGSRMYRTGDVVRWRRDGVLDFVGRVDDQVKVRGFRIELGEVEAALAELPAVERCVVVVREDTPGDHRLVGYVVGPRFDAASARRTLSGRLPDYMIPSAFVTLGDLPLTATGKFDKKALPAPVAVAEGRAPRSPREEILCGLFAEVLGVPRVGADDSFFELGGHSLLATRLVARIRAVLGHAPSLADLFVTPTPAGIAVADPGAGVPATGALLPLRAAADGGPEPLFCVHPITGLAWCYAGLLNHIGGTRPLYGLQVAGLDGVAAAPASPRELVDGYVTRIRSVQRKGPYHLLGWSLGGAIAHAVACRLQELGEEVALLALMDAVPAFGDAPLAAQEAEQSIAGLVKREGLVLSDLPERLVHDLAAAARATTDLMRRAEPPVFAGEVRLFVATEERGALVSSARWLPHVDGAVIESRVPCAHFDMAAPAALARIGRELSALLASD</sequence>
<keyword evidence="2" id="KW-0596">Phosphopantetheine</keyword>